<name>A0A5N5CXR4_9PEZI</name>
<evidence type="ECO:0000313" key="3">
    <source>
        <dbReference type="Proteomes" id="UP000325902"/>
    </source>
</evidence>
<feature type="domain" description="NAD-dependent epimerase/dehydratase" evidence="1">
    <location>
        <begin position="7"/>
        <end position="229"/>
    </location>
</feature>
<dbReference type="InterPro" id="IPR001509">
    <property type="entry name" value="Epimerase_deHydtase"/>
</dbReference>
<dbReference type="InterPro" id="IPR036291">
    <property type="entry name" value="NAD(P)-bd_dom_sf"/>
</dbReference>
<dbReference type="EMBL" id="VCHE01000150">
    <property type="protein sequence ID" value="KAB2570141.1"/>
    <property type="molecule type" value="Genomic_DNA"/>
</dbReference>
<dbReference type="SUPFAM" id="SSF51735">
    <property type="entry name" value="NAD(P)-binding Rossmann-fold domains"/>
    <property type="match status" value="1"/>
</dbReference>
<protein>
    <recommendedName>
        <fullName evidence="1">NAD-dependent epimerase/dehydratase domain-containing protein</fullName>
    </recommendedName>
</protein>
<evidence type="ECO:0000259" key="1">
    <source>
        <dbReference type="Pfam" id="PF01370"/>
    </source>
</evidence>
<dbReference type="AlphaFoldDB" id="A0A5N5CXR4"/>
<dbReference type="Proteomes" id="UP000325902">
    <property type="component" value="Unassembled WGS sequence"/>
</dbReference>
<accession>A0A5N5CXR4</accession>
<dbReference type="OrthoDB" id="2130169at2759"/>
<dbReference type="GO" id="GO:0005737">
    <property type="term" value="C:cytoplasm"/>
    <property type="evidence" value="ECO:0007669"/>
    <property type="project" value="TreeGrafter"/>
</dbReference>
<organism evidence="2 3">
    <name type="scientific">Lasiodiplodia theobromae</name>
    <dbReference type="NCBI Taxonomy" id="45133"/>
    <lineage>
        <taxon>Eukaryota</taxon>
        <taxon>Fungi</taxon>
        <taxon>Dikarya</taxon>
        <taxon>Ascomycota</taxon>
        <taxon>Pezizomycotina</taxon>
        <taxon>Dothideomycetes</taxon>
        <taxon>Dothideomycetes incertae sedis</taxon>
        <taxon>Botryosphaeriales</taxon>
        <taxon>Botryosphaeriaceae</taxon>
        <taxon>Lasiodiplodia</taxon>
    </lineage>
</organism>
<dbReference type="Gene3D" id="3.40.50.720">
    <property type="entry name" value="NAD(P)-binding Rossmann-like Domain"/>
    <property type="match status" value="1"/>
</dbReference>
<sequence>MAGKSVLIIGPGFIGWPVLDLLVAEGYHVTGLVRRDEHANAIRKSRARAVLGDLHNADLIAQETTNADIVIHTATADDLPSATAVLTGIRRRAAIGRRTIYIHTSGTGVLDDGAAGAFSSSTIYADDEPAAIDALSPSAPHRAIDLTIVNAARELGEKAKIAILLPPVVYGYVEQHDRLSIQIPTLARFALVNGWAGHVGKGLGVESCVHVRDLARGYVVLLHAMEERDSGWVLGNPYFFCENGAEGEFEWREAARRVAEGLHKAGKLYKADVGEFRGEDYKQLFGEVTEKVLGHNSRSRARRLRALGWEAREKGVWESWEEDELPALLREWDARKGEKKSAYEKLAA</sequence>
<reference evidence="2 3" key="1">
    <citation type="journal article" date="2019" name="Sci. Rep.">
        <title>A multi-omics analysis of the grapevine pathogen Lasiodiplodia theobromae reveals that temperature affects the expression of virulence- and pathogenicity-related genes.</title>
        <authorList>
            <person name="Felix C."/>
            <person name="Meneses R."/>
            <person name="Goncalves M.F.M."/>
            <person name="Tilleman L."/>
            <person name="Duarte A.S."/>
            <person name="Jorrin-Novo J.V."/>
            <person name="Van de Peer Y."/>
            <person name="Deforce D."/>
            <person name="Van Nieuwerburgh F."/>
            <person name="Esteves A.C."/>
            <person name="Alves A."/>
        </authorList>
    </citation>
    <scope>NUCLEOTIDE SEQUENCE [LARGE SCALE GENOMIC DNA]</scope>
    <source>
        <strain evidence="2 3">LA-SOL3</strain>
    </source>
</reference>
<proteinExistence type="predicted"/>
<dbReference type="PANTHER" id="PTHR48079:SF6">
    <property type="entry name" value="NAD(P)-BINDING DOMAIN-CONTAINING PROTEIN-RELATED"/>
    <property type="match status" value="1"/>
</dbReference>
<evidence type="ECO:0000313" key="2">
    <source>
        <dbReference type="EMBL" id="KAB2570141.1"/>
    </source>
</evidence>
<gene>
    <name evidence="2" type="ORF">DBV05_g11204</name>
</gene>
<comment type="caution">
    <text evidence="2">The sequence shown here is derived from an EMBL/GenBank/DDBJ whole genome shotgun (WGS) entry which is preliminary data.</text>
</comment>
<keyword evidence="3" id="KW-1185">Reference proteome</keyword>
<dbReference type="InterPro" id="IPR051783">
    <property type="entry name" value="NAD(P)-dependent_oxidoreduct"/>
</dbReference>
<dbReference type="PANTHER" id="PTHR48079">
    <property type="entry name" value="PROTEIN YEEZ"/>
    <property type="match status" value="1"/>
</dbReference>
<dbReference type="Pfam" id="PF01370">
    <property type="entry name" value="Epimerase"/>
    <property type="match status" value="1"/>
</dbReference>
<dbReference type="GO" id="GO:0004029">
    <property type="term" value="F:aldehyde dehydrogenase (NAD+) activity"/>
    <property type="evidence" value="ECO:0007669"/>
    <property type="project" value="TreeGrafter"/>
</dbReference>